<dbReference type="PANTHER" id="PTHR30218:SF0">
    <property type="entry name" value="POLYPHOSPHATE KINASE"/>
    <property type="match status" value="1"/>
</dbReference>
<evidence type="ECO:0000256" key="6">
    <source>
        <dbReference type="HAMAP-Rule" id="MF_00347"/>
    </source>
</evidence>
<dbReference type="InterPro" id="IPR036830">
    <property type="entry name" value="PP_kinase_middle_dom_sf"/>
</dbReference>
<proteinExistence type="inferred from homology"/>
<feature type="binding site" evidence="6">
    <location>
        <position position="573"/>
    </location>
    <ligand>
        <name>ATP</name>
        <dbReference type="ChEBI" id="CHEBI:30616"/>
    </ligand>
</feature>
<comment type="catalytic activity">
    <reaction evidence="6 7">
        <text>[phosphate](n) + ATP = [phosphate](n+1) + ADP</text>
        <dbReference type="Rhea" id="RHEA:19573"/>
        <dbReference type="Rhea" id="RHEA-COMP:9859"/>
        <dbReference type="Rhea" id="RHEA-COMP:14280"/>
        <dbReference type="ChEBI" id="CHEBI:16838"/>
        <dbReference type="ChEBI" id="CHEBI:30616"/>
        <dbReference type="ChEBI" id="CHEBI:456216"/>
        <dbReference type="EC" id="2.7.4.1"/>
    </reaction>
</comment>
<dbReference type="STRING" id="28092.WM40_08175"/>
<keyword evidence="4 6" id="KW-0418">Kinase</keyword>
<evidence type="ECO:0000313" key="13">
    <source>
        <dbReference type="Proteomes" id="UP000033618"/>
    </source>
</evidence>
<evidence type="ECO:0000256" key="5">
    <source>
        <dbReference type="ARBA" id="ARBA00022840"/>
    </source>
</evidence>
<dbReference type="NCBIfam" id="NF003917">
    <property type="entry name" value="PRK05443.1-1"/>
    <property type="match status" value="1"/>
</dbReference>
<dbReference type="InterPro" id="IPR041108">
    <property type="entry name" value="PP_kinase_C_1"/>
</dbReference>
<evidence type="ECO:0000259" key="9">
    <source>
        <dbReference type="Pfam" id="PF13089"/>
    </source>
</evidence>
<dbReference type="InterPro" id="IPR025198">
    <property type="entry name" value="PPK_N_dom"/>
</dbReference>
<dbReference type="GO" id="GO:0046872">
    <property type="term" value="F:metal ion binding"/>
    <property type="evidence" value="ECO:0007669"/>
    <property type="project" value="UniProtKB-KW"/>
</dbReference>
<feature type="active site" description="Phosphohistidine intermediate" evidence="6">
    <location>
        <position position="440"/>
    </location>
</feature>
<comment type="function">
    <text evidence="6 7">Catalyzes the reversible transfer of the terminal phosphate of ATP to form a long-chain polyphosphate (polyP).</text>
</comment>
<dbReference type="SUPFAM" id="SSF140356">
    <property type="entry name" value="PPK N-terminal domain-like"/>
    <property type="match status" value="1"/>
</dbReference>
<keyword evidence="6" id="KW-0460">Magnesium</keyword>
<feature type="domain" description="Polyphosphate kinase C-terminal" evidence="10">
    <location>
        <begin position="514"/>
        <end position="683"/>
    </location>
</feature>
<evidence type="ECO:0000256" key="3">
    <source>
        <dbReference type="ARBA" id="ARBA00022741"/>
    </source>
</evidence>
<dbReference type="Pfam" id="PF02503">
    <property type="entry name" value="PP_kinase"/>
    <property type="match status" value="1"/>
</dbReference>
<dbReference type="NCBIfam" id="NF003918">
    <property type="entry name" value="PRK05443.1-2"/>
    <property type="match status" value="1"/>
</dbReference>
<sequence>MRVRRGSSHYPLLNRELGVLAFNERVLAQAADPAVPLLERLRFLCITSSNLDEFFEVRMAGLQEEMRDTPGLMTPDGMSMQQAYTVIAERAHRLVKRQYSMLHDTVLPALGKEGIVFHEPESWNAEQTAWAQHYFHTELTPVLTPIGLDPAHPFPRVLNKSLNFAVELAGKDAFGRDAVLGIVQAPRVLPRLVRMPTELSGHPYGFVLLSSFMERFVGDLFPGLELRSCNQFRVTRNSELFVDEDEITDLRVALQGELSARHFGSPVRLEVSADTPAELLRRLREESGLSDRDCYRVDGPVNLVRLMQLPDLVDRPDLKFVPHVPASPQLNPPTATLFDAIDHGDILLHHPYESFQPVLELLLQAAKDPHVVAIKQTIYRTGSDSALMDALMLAVRNGKAVTVVVELLARFDEETNINWAERLEQAGAHVVYGVVGHKCHAKMILIVRRSTINGQATLRRYVHLGTGNYHPKTARLYTDFGLMTSHPGLCEDVHHVFQQLTGINGQLSLNYLWQSPFTLHTKLVEAINREADAARAGRKARIVAKMNALLEPTTITALYEASMAGVKIDLIIRGVCSLQPGVPGLSENITVRSIIGRFLEHHRIYYFYADGAEDVFLSSADWMDRNFFRRVEVAFPILDRRLKRRVIAEGLSAFIGDNQNAWVMQSDGEYHRRRPGKTTRSAQLSLLQKFCV</sequence>
<dbReference type="GO" id="GO:0006799">
    <property type="term" value="P:polyphosphate biosynthetic process"/>
    <property type="evidence" value="ECO:0007669"/>
    <property type="project" value="UniProtKB-UniRule"/>
</dbReference>
<dbReference type="PIRSF" id="PIRSF015589">
    <property type="entry name" value="PP_kinase"/>
    <property type="match status" value="1"/>
</dbReference>
<dbReference type="GO" id="GO:0009358">
    <property type="term" value="C:polyphosphate kinase complex"/>
    <property type="evidence" value="ECO:0007669"/>
    <property type="project" value="InterPro"/>
</dbReference>
<feature type="binding site" evidence="6">
    <location>
        <position position="380"/>
    </location>
    <ligand>
        <name>Mg(2+)</name>
        <dbReference type="ChEBI" id="CHEBI:18420"/>
    </ligand>
</feature>
<dbReference type="InterPro" id="IPR024953">
    <property type="entry name" value="PP_kinase_middle"/>
</dbReference>
<evidence type="ECO:0000256" key="7">
    <source>
        <dbReference type="RuleBase" id="RU003800"/>
    </source>
</evidence>
<gene>
    <name evidence="6" type="primary">ppk</name>
    <name evidence="12" type="ORF">WM40_08175</name>
</gene>
<dbReference type="CDD" id="cd09165">
    <property type="entry name" value="PLDc_PaPPK1_C1_like"/>
    <property type="match status" value="1"/>
</dbReference>
<dbReference type="Gene3D" id="3.30.1840.10">
    <property type="entry name" value="Polyphosphate kinase middle domain"/>
    <property type="match status" value="1"/>
</dbReference>
<dbReference type="AlphaFoldDB" id="A0A0F5K2G9"/>
<dbReference type="NCBIfam" id="TIGR03705">
    <property type="entry name" value="poly_P_kin"/>
    <property type="match status" value="1"/>
</dbReference>
<protein>
    <recommendedName>
        <fullName evidence="6 7">Polyphosphate kinase</fullName>
        <ecNumber evidence="6 7">2.7.4.1</ecNumber>
    </recommendedName>
    <alternativeName>
        <fullName evidence="6">ATP-polyphosphate phosphotransferase</fullName>
    </alternativeName>
    <alternativeName>
        <fullName evidence="6">Polyphosphoric acid kinase</fullName>
    </alternativeName>
</protein>
<keyword evidence="1 6" id="KW-0597">Phosphoprotein</keyword>
<keyword evidence="6" id="KW-0479">Metal-binding</keyword>
<comment type="PTM">
    <text evidence="6 7">An intermediate of this reaction is the autophosphorylated ppk in which a phosphate is covalently linked to a histidine residue through a N-P bond.</text>
</comment>
<dbReference type="EC" id="2.7.4.1" evidence="6 7"/>
<dbReference type="Gene3D" id="3.30.870.10">
    <property type="entry name" value="Endonuclease Chain A"/>
    <property type="match status" value="2"/>
</dbReference>
<feature type="binding site" evidence="6">
    <location>
        <position position="601"/>
    </location>
    <ligand>
        <name>ATP</name>
        <dbReference type="ChEBI" id="CHEBI:30616"/>
    </ligand>
</feature>
<dbReference type="PATRIC" id="fig|28092.6.peg.1936"/>
<dbReference type="SUPFAM" id="SSF56024">
    <property type="entry name" value="Phospholipase D/nuclease"/>
    <property type="match status" value="2"/>
</dbReference>
<evidence type="ECO:0000259" key="10">
    <source>
        <dbReference type="Pfam" id="PF13090"/>
    </source>
</evidence>
<organism evidence="12 13">
    <name type="scientific">Robbsia andropogonis</name>
    <dbReference type="NCBI Taxonomy" id="28092"/>
    <lineage>
        <taxon>Bacteria</taxon>
        <taxon>Pseudomonadati</taxon>
        <taxon>Pseudomonadota</taxon>
        <taxon>Betaproteobacteria</taxon>
        <taxon>Burkholderiales</taxon>
        <taxon>Burkholderiaceae</taxon>
        <taxon>Robbsia</taxon>
    </lineage>
</organism>
<dbReference type="CDD" id="cd09168">
    <property type="entry name" value="PLDc_PaPPK1_C2_like"/>
    <property type="match status" value="1"/>
</dbReference>
<dbReference type="InterPro" id="IPR003414">
    <property type="entry name" value="PP_kinase"/>
</dbReference>
<feature type="binding site" evidence="6">
    <location>
        <position position="50"/>
    </location>
    <ligand>
        <name>ATP</name>
        <dbReference type="ChEBI" id="CHEBI:30616"/>
    </ligand>
</feature>
<dbReference type="Proteomes" id="UP000033618">
    <property type="component" value="Unassembled WGS sequence"/>
</dbReference>
<dbReference type="GO" id="GO:0008976">
    <property type="term" value="F:polyphosphate kinase activity"/>
    <property type="evidence" value="ECO:0007669"/>
    <property type="project" value="UniProtKB-UniRule"/>
</dbReference>
<dbReference type="SUPFAM" id="SSF143724">
    <property type="entry name" value="PHP14-like"/>
    <property type="match status" value="1"/>
</dbReference>
<comment type="cofactor">
    <cofactor evidence="6">
        <name>Mg(2+)</name>
        <dbReference type="ChEBI" id="CHEBI:18420"/>
    </cofactor>
</comment>
<feature type="binding site" evidence="6">
    <location>
        <position position="477"/>
    </location>
    <ligand>
        <name>ATP</name>
        <dbReference type="ChEBI" id="CHEBI:30616"/>
    </ligand>
</feature>
<evidence type="ECO:0000256" key="4">
    <source>
        <dbReference type="ARBA" id="ARBA00022777"/>
    </source>
</evidence>
<evidence type="ECO:0000259" key="11">
    <source>
        <dbReference type="Pfam" id="PF17941"/>
    </source>
</evidence>
<name>A0A0F5K2G9_9BURK</name>
<evidence type="ECO:0000313" key="12">
    <source>
        <dbReference type="EMBL" id="KKB64120.1"/>
    </source>
</evidence>
<feature type="domain" description="Polyphosphate kinase C-terminal" evidence="11">
    <location>
        <begin position="337"/>
        <end position="503"/>
    </location>
</feature>
<dbReference type="EMBL" id="LAQU01000006">
    <property type="protein sequence ID" value="KKB64120.1"/>
    <property type="molecule type" value="Genomic_DNA"/>
</dbReference>
<keyword evidence="2 6" id="KW-0808">Transferase</keyword>
<dbReference type="InterPro" id="IPR036832">
    <property type="entry name" value="PPK_N_dom_sf"/>
</dbReference>
<accession>A0A0F5K2G9</accession>
<keyword evidence="5 6" id="KW-0067">ATP-binding</keyword>
<feature type="domain" description="Polyphosphate kinase N-terminal" evidence="9">
    <location>
        <begin position="13"/>
        <end position="117"/>
    </location>
</feature>
<dbReference type="Gene3D" id="1.20.58.310">
    <property type="entry name" value="Polyphosphate kinase N-terminal domain"/>
    <property type="match status" value="1"/>
</dbReference>
<comment type="caution">
    <text evidence="12">The sequence shown here is derived from an EMBL/GenBank/DDBJ whole genome shotgun (WGS) entry which is preliminary data.</text>
</comment>
<dbReference type="PANTHER" id="PTHR30218">
    <property type="entry name" value="POLYPHOSPHATE KINASE"/>
    <property type="match status" value="1"/>
</dbReference>
<feature type="domain" description="Polyphosphate kinase middle" evidence="8">
    <location>
        <begin position="126"/>
        <end position="309"/>
    </location>
</feature>
<dbReference type="GO" id="GO:0005524">
    <property type="term" value="F:ATP binding"/>
    <property type="evidence" value="ECO:0007669"/>
    <property type="project" value="UniProtKB-KW"/>
</dbReference>
<keyword evidence="13" id="KW-1185">Reference proteome</keyword>
<dbReference type="Pfam" id="PF13089">
    <property type="entry name" value="PP_kinase_N"/>
    <property type="match status" value="1"/>
</dbReference>
<dbReference type="InterPro" id="IPR025200">
    <property type="entry name" value="PPK_C_dom2"/>
</dbReference>
<evidence type="ECO:0000259" key="8">
    <source>
        <dbReference type="Pfam" id="PF02503"/>
    </source>
</evidence>
<reference evidence="12 13" key="1">
    <citation type="submission" date="2015-03" db="EMBL/GenBank/DDBJ databases">
        <title>Draft Genome Sequence of Burkholderia andropogonis type strain ICMP2807, isolated from Sorghum bicolor.</title>
        <authorList>
            <person name="Lopes-Santos L."/>
            <person name="Castro D.B."/>
            <person name="Ottoboni L.M."/>
            <person name="Park D."/>
            <person name="Weirc B.S."/>
            <person name="Destefano S.A."/>
        </authorList>
    </citation>
    <scope>NUCLEOTIDE SEQUENCE [LARGE SCALE GENOMIC DNA]</scope>
    <source>
        <strain evidence="12 13">ICMP2807</strain>
    </source>
</reference>
<dbReference type="Pfam" id="PF13090">
    <property type="entry name" value="PP_kinase_C"/>
    <property type="match status" value="1"/>
</dbReference>
<feature type="binding site" evidence="6">
    <location>
        <position position="410"/>
    </location>
    <ligand>
        <name>Mg(2+)</name>
        <dbReference type="ChEBI" id="CHEBI:18420"/>
    </ligand>
</feature>
<evidence type="ECO:0000256" key="1">
    <source>
        <dbReference type="ARBA" id="ARBA00022553"/>
    </source>
</evidence>
<dbReference type="HAMAP" id="MF_00347">
    <property type="entry name" value="Polyphosphate_kinase"/>
    <property type="match status" value="1"/>
</dbReference>
<dbReference type="NCBIfam" id="NF003921">
    <property type="entry name" value="PRK05443.2-2"/>
    <property type="match status" value="1"/>
</dbReference>
<dbReference type="Pfam" id="PF17941">
    <property type="entry name" value="PP_kinase_C_1"/>
    <property type="match status" value="1"/>
</dbReference>
<comment type="similarity">
    <text evidence="6 7">Belongs to the polyphosphate kinase 1 (PPK1) family.</text>
</comment>
<keyword evidence="3 6" id="KW-0547">Nucleotide-binding</keyword>
<evidence type="ECO:0000256" key="2">
    <source>
        <dbReference type="ARBA" id="ARBA00022679"/>
    </source>
</evidence>